<proteinExistence type="predicted"/>
<evidence type="ECO:0008006" key="4">
    <source>
        <dbReference type="Google" id="ProtNLM"/>
    </source>
</evidence>
<name>A0A930VI41_9ACTN</name>
<keyword evidence="1" id="KW-1133">Transmembrane helix</keyword>
<keyword evidence="1" id="KW-0472">Membrane</keyword>
<evidence type="ECO:0000313" key="3">
    <source>
        <dbReference type="Proteomes" id="UP000640489"/>
    </source>
</evidence>
<keyword evidence="1" id="KW-0812">Transmembrane</keyword>
<reference evidence="2" key="1">
    <citation type="submission" date="2020-11" db="EMBL/GenBank/DDBJ databases">
        <title>Nocardioides sp. nov., isolated from Soil of Cynanchum wilfordii Hemsley rhizosphere.</title>
        <authorList>
            <person name="Lee J.-S."/>
            <person name="Suh M.K."/>
            <person name="Kim J.-S."/>
        </authorList>
    </citation>
    <scope>NUCLEOTIDE SEQUENCE</scope>
    <source>
        <strain evidence="2">KCTC 19275</strain>
    </source>
</reference>
<comment type="caution">
    <text evidence="2">The sequence shown here is derived from an EMBL/GenBank/DDBJ whole genome shotgun (WGS) entry which is preliminary data.</text>
</comment>
<keyword evidence="3" id="KW-1185">Reference proteome</keyword>
<dbReference type="AlphaFoldDB" id="A0A930VI41"/>
<protein>
    <recommendedName>
        <fullName evidence="4">DUF2510 domain-containing protein</fullName>
    </recommendedName>
</protein>
<dbReference type="EMBL" id="JADKPN010000008">
    <property type="protein sequence ID" value="MBF4764335.1"/>
    <property type="molecule type" value="Genomic_DNA"/>
</dbReference>
<gene>
    <name evidence="2" type="ORF">ISU07_14470</name>
</gene>
<organism evidence="2 3">
    <name type="scientific">Nocardioides islandensis</name>
    <dbReference type="NCBI Taxonomy" id="433663"/>
    <lineage>
        <taxon>Bacteria</taxon>
        <taxon>Bacillati</taxon>
        <taxon>Actinomycetota</taxon>
        <taxon>Actinomycetes</taxon>
        <taxon>Propionibacteriales</taxon>
        <taxon>Nocardioidaceae</taxon>
        <taxon>Nocardioides</taxon>
    </lineage>
</organism>
<sequence length="155" mass="17568">MEPTREVDSARGGLIRREAPPRMGDLRWNGEEWRRWNGRRWIRALASVQPERLKNPARYSDEDAVSDERQQRALAFAVEDQVATYGAHVVFQGPSGAIIGYRRRVSHGLHAILTILTSGLWAIVWLAAAAGRREDRVRLEPDRFGNIWVTKVAGA</sequence>
<dbReference type="Proteomes" id="UP000640489">
    <property type="component" value="Unassembled WGS sequence"/>
</dbReference>
<feature type="transmembrane region" description="Helical" evidence="1">
    <location>
        <begin position="108"/>
        <end position="128"/>
    </location>
</feature>
<evidence type="ECO:0000313" key="2">
    <source>
        <dbReference type="EMBL" id="MBF4764335.1"/>
    </source>
</evidence>
<accession>A0A930VI41</accession>
<dbReference type="RefSeq" id="WP_194707502.1">
    <property type="nucleotide sequence ID" value="NZ_JADKPN010000008.1"/>
</dbReference>
<evidence type="ECO:0000256" key="1">
    <source>
        <dbReference type="SAM" id="Phobius"/>
    </source>
</evidence>